<dbReference type="CDD" id="cd00293">
    <property type="entry name" value="USP-like"/>
    <property type="match status" value="1"/>
</dbReference>
<dbReference type="Gene3D" id="3.40.50.620">
    <property type="entry name" value="HUPs"/>
    <property type="match status" value="1"/>
</dbReference>
<dbReference type="InterPro" id="IPR006016">
    <property type="entry name" value="UspA"/>
</dbReference>
<gene>
    <name evidence="2" type="ORF">GCM10008995_05140</name>
</gene>
<dbReference type="SUPFAM" id="SSF52402">
    <property type="entry name" value="Adenine nucleotide alpha hydrolases-like"/>
    <property type="match status" value="1"/>
</dbReference>
<dbReference type="Proteomes" id="UP000653099">
    <property type="component" value="Unassembled WGS sequence"/>
</dbReference>
<dbReference type="AlphaFoldDB" id="A0A830EKK2"/>
<dbReference type="Pfam" id="PF00582">
    <property type="entry name" value="Usp"/>
    <property type="match status" value="1"/>
</dbReference>
<dbReference type="RefSeq" id="WP_188785824.1">
    <property type="nucleotide sequence ID" value="NZ_BMOC01000002.1"/>
</dbReference>
<evidence type="ECO:0000313" key="3">
    <source>
        <dbReference type="Proteomes" id="UP000653099"/>
    </source>
</evidence>
<dbReference type="InterPro" id="IPR014729">
    <property type="entry name" value="Rossmann-like_a/b/a_fold"/>
</dbReference>
<evidence type="ECO:0000313" key="2">
    <source>
        <dbReference type="EMBL" id="GGI98232.1"/>
    </source>
</evidence>
<dbReference type="InterPro" id="IPR006015">
    <property type="entry name" value="Universal_stress_UspA"/>
</dbReference>
<comment type="caution">
    <text evidence="2">The sequence shown here is derived from an EMBL/GenBank/DDBJ whole genome shotgun (WGS) entry which is preliminary data.</text>
</comment>
<protein>
    <recommendedName>
        <fullName evidence="1">UspA domain-containing protein</fullName>
    </recommendedName>
</protein>
<reference evidence="2" key="1">
    <citation type="journal article" date="2014" name="Int. J. Syst. Evol. Microbiol.">
        <title>Complete genome sequence of Corynebacterium casei LMG S-19264T (=DSM 44701T), isolated from a smear-ripened cheese.</title>
        <authorList>
            <consortium name="US DOE Joint Genome Institute (JGI-PGF)"/>
            <person name="Walter F."/>
            <person name="Albersmeier A."/>
            <person name="Kalinowski J."/>
            <person name="Ruckert C."/>
        </authorList>
    </citation>
    <scope>NUCLEOTIDE SEQUENCE</scope>
    <source>
        <strain evidence="2">JCM 14359</strain>
    </source>
</reference>
<reference evidence="2" key="2">
    <citation type="submission" date="2020-09" db="EMBL/GenBank/DDBJ databases">
        <authorList>
            <person name="Sun Q."/>
            <person name="Ohkuma M."/>
        </authorList>
    </citation>
    <scope>NUCLEOTIDE SEQUENCE</scope>
    <source>
        <strain evidence="2">JCM 14359</strain>
    </source>
</reference>
<name>A0A830EKK2_9EURY</name>
<keyword evidence="3" id="KW-1185">Reference proteome</keyword>
<dbReference type="EMBL" id="BMOC01000002">
    <property type="protein sequence ID" value="GGI98232.1"/>
    <property type="molecule type" value="Genomic_DNA"/>
</dbReference>
<dbReference type="PRINTS" id="PR01438">
    <property type="entry name" value="UNVRSLSTRESS"/>
</dbReference>
<accession>A0A830EKK2</accession>
<proteinExistence type="predicted"/>
<sequence>MTTYVVATDHVDTSARLCDYLIDRVDAADELHAINSLPGEDETDSRDVRDGEEALNVIFSRLGGFTTVETRQLVRGNEPHEDVLGEAESVDADELVIGIRQRRPAANMVFGSTAQRILRRSDRPVVAVPLSEEAV</sequence>
<evidence type="ECO:0000259" key="1">
    <source>
        <dbReference type="Pfam" id="PF00582"/>
    </source>
</evidence>
<dbReference type="OrthoDB" id="281037at2157"/>
<feature type="domain" description="UspA" evidence="1">
    <location>
        <begin position="5"/>
        <end position="129"/>
    </location>
</feature>
<organism evidence="2 3">
    <name type="scientific">Halobellus salinus</name>
    <dbReference type="NCBI Taxonomy" id="931585"/>
    <lineage>
        <taxon>Archaea</taxon>
        <taxon>Methanobacteriati</taxon>
        <taxon>Methanobacteriota</taxon>
        <taxon>Stenosarchaea group</taxon>
        <taxon>Halobacteria</taxon>
        <taxon>Halobacteriales</taxon>
        <taxon>Haloferacaceae</taxon>
        <taxon>Halobellus</taxon>
    </lineage>
</organism>